<evidence type="ECO:0000256" key="7">
    <source>
        <dbReference type="ARBA" id="ARBA00022778"/>
    </source>
</evidence>
<dbReference type="InterPro" id="IPR018083">
    <property type="entry name" value="Sterol_reductase_CS"/>
</dbReference>
<protein>
    <recommendedName>
        <fullName evidence="19">Delta(14)-sterol reductase</fullName>
        <ecNumber evidence="4">1.3.1.70</ecNumber>
    </recommendedName>
    <alternativeName>
        <fullName evidence="17">C-14 sterol reductase</fullName>
    </alternativeName>
    <alternativeName>
        <fullName evidence="18">Sterol C14-reductase</fullName>
    </alternativeName>
</protein>
<dbReference type="Proteomes" id="UP001165289">
    <property type="component" value="Unassembled WGS sequence"/>
</dbReference>
<keyword evidence="13" id="KW-0443">Lipid metabolism</keyword>
<keyword evidence="11" id="KW-0560">Oxidoreductase</keyword>
<name>A0AAV7KEL3_9METZ</name>
<keyword evidence="7" id="KW-0153">Cholesterol metabolism</keyword>
<dbReference type="GO" id="GO:0006695">
    <property type="term" value="P:cholesterol biosynthetic process"/>
    <property type="evidence" value="ECO:0007669"/>
    <property type="project" value="UniProtKB-KW"/>
</dbReference>
<dbReference type="EMBL" id="JAKMXF010000066">
    <property type="protein sequence ID" value="KAI6659310.1"/>
    <property type="molecule type" value="Genomic_DNA"/>
</dbReference>
<dbReference type="Pfam" id="PF01222">
    <property type="entry name" value="ERG4_ERG24"/>
    <property type="match status" value="1"/>
</dbReference>
<dbReference type="InterPro" id="IPR001171">
    <property type="entry name" value="ERG24_DHCR-like"/>
</dbReference>
<dbReference type="PANTHER" id="PTHR21257:SF52">
    <property type="entry name" value="DELTA(14)-STEROL REDUCTASE TM7SF2"/>
    <property type="match status" value="1"/>
</dbReference>
<evidence type="ECO:0000256" key="14">
    <source>
        <dbReference type="ARBA" id="ARBA00023136"/>
    </source>
</evidence>
<comment type="pathway">
    <text evidence="2">Steroid biosynthesis; cholesterol biosynthesis.</text>
</comment>
<comment type="caution">
    <text evidence="21">The sequence shown here is derived from an EMBL/GenBank/DDBJ whole genome shotgun (WGS) entry which is preliminary data.</text>
</comment>
<evidence type="ECO:0000256" key="10">
    <source>
        <dbReference type="ARBA" id="ARBA00022989"/>
    </source>
</evidence>
<dbReference type="PANTHER" id="PTHR21257">
    <property type="entry name" value="DELTA(14)-STEROL REDUCTASE"/>
    <property type="match status" value="1"/>
</dbReference>
<feature type="transmembrane region" description="Helical" evidence="20">
    <location>
        <begin position="283"/>
        <end position="302"/>
    </location>
</feature>
<dbReference type="GO" id="GO:0005637">
    <property type="term" value="C:nuclear inner membrane"/>
    <property type="evidence" value="ECO:0007669"/>
    <property type="project" value="TreeGrafter"/>
</dbReference>
<evidence type="ECO:0000256" key="5">
    <source>
        <dbReference type="ARBA" id="ARBA00022516"/>
    </source>
</evidence>
<evidence type="ECO:0000256" key="4">
    <source>
        <dbReference type="ARBA" id="ARBA00012413"/>
    </source>
</evidence>
<feature type="transmembrane region" description="Helical" evidence="20">
    <location>
        <begin position="12"/>
        <end position="34"/>
    </location>
</feature>
<evidence type="ECO:0000256" key="2">
    <source>
        <dbReference type="ARBA" id="ARBA00004770"/>
    </source>
</evidence>
<keyword evidence="16" id="KW-0753">Steroid metabolism</keyword>
<keyword evidence="7" id="KW-0152">Cholesterol biosynthesis</keyword>
<evidence type="ECO:0000256" key="18">
    <source>
        <dbReference type="ARBA" id="ARBA00031227"/>
    </source>
</evidence>
<comment type="subcellular location">
    <subcellularLocation>
        <location evidence="1">Membrane</location>
        <topology evidence="1">Multi-pass membrane protein</topology>
    </subcellularLocation>
</comment>
<evidence type="ECO:0000256" key="19">
    <source>
        <dbReference type="ARBA" id="ARBA00069705"/>
    </source>
</evidence>
<keyword evidence="9" id="KW-0752">Steroid biosynthesis</keyword>
<keyword evidence="10 20" id="KW-1133">Transmembrane helix</keyword>
<evidence type="ECO:0000256" key="13">
    <source>
        <dbReference type="ARBA" id="ARBA00023098"/>
    </source>
</evidence>
<evidence type="ECO:0000256" key="12">
    <source>
        <dbReference type="ARBA" id="ARBA00023011"/>
    </source>
</evidence>
<keyword evidence="12" id="KW-0756">Sterol biosynthesis</keyword>
<feature type="transmembrane region" description="Helical" evidence="20">
    <location>
        <begin position="95"/>
        <end position="116"/>
    </location>
</feature>
<evidence type="ECO:0000256" key="3">
    <source>
        <dbReference type="ARBA" id="ARBA00005402"/>
    </source>
</evidence>
<evidence type="ECO:0000313" key="22">
    <source>
        <dbReference type="Proteomes" id="UP001165289"/>
    </source>
</evidence>
<dbReference type="Gene3D" id="1.20.120.1630">
    <property type="match status" value="1"/>
</dbReference>
<reference evidence="21 22" key="1">
    <citation type="journal article" date="2023" name="BMC Biol.">
        <title>The compact genome of the sponge Oopsacas minuta (Hexactinellida) is lacking key metazoan core genes.</title>
        <authorList>
            <person name="Santini S."/>
            <person name="Schenkelaars Q."/>
            <person name="Jourda C."/>
            <person name="Duchesne M."/>
            <person name="Belahbib H."/>
            <person name="Rocher C."/>
            <person name="Selva M."/>
            <person name="Riesgo A."/>
            <person name="Vervoort M."/>
            <person name="Leys S.P."/>
            <person name="Kodjabachian L."/>
            <person name="Le Bivic A."/>
            <person name="Borchiellini C."/>
            <person name="Claverie J.M."/>
            <person name="Renard E."/>
        </authorList>
    </citation>
    <scope>NUCLEOTIDE SEQUENCE [LARGE SCALE GENOMIC DNA]</scope>
    <source>
        <strain evidence="21">SPO-2</strain>
    </source>
</reference>
<proteinExistence type="inferred from homology"/>
<evidence type="ECO:0000313" key="21">
    <source>
        <dbReference type="EMBL" id="KAI6659310.1"/>
    </source>
</evidence>
<gene>
    <name evidence="21" type="ORF">LOD99_14981</name>
</gene>
<feature type="transmembrane region" description="Helical" evidence="20">
    <location>
        <begin position="253"/>
        <end position="271"/>
    </location>
</feature>
<dbReference type="AlphaFoldDB" id="A0AAV7KEL3"/>
<dbReference type="FunFam" id="1.20.120.1630:FF:000011">
    <property type="entry name" value="Delta(14)-sterol reductase"/>
    <property type="match status" value="1"/>
</dbReference>
<evidence type="ECO:0000256" key="16">
    <source>
        <dbReference type="ARBA" id="ARBA00023221"/>
    </source>
</evidence>
<comment type="similarity">
    <text evidence="3">Belongs to the ERG4/ERG24 family.</text>
</comment>
<accession>A0AAV7KEL3</accession>
<feature type="transmembrane region" description="Helical" evidence="20">
    <location>
        <begin position="356"/>
        <end position="382"/>
    </location>
</feature>
<keyword evidence="8" id="KW-0521">NADP</keyword>
<evidence type="ECO:0000256" key="11">
    <source>
        <dbReference type="ARBA" id="ARBA00023002"/>
    </source>
</evidence>
<keyword evidence="15" id="KW-1207">Sterol metabolism</keyword>
<evidence type="ECO:0000256" key="15">
    <source>
        <dbReference type="ARBA" id="ARBA00023166"/>
    </source>
</evidence>
<evidence type="ECO:0000256" key="1">
    <source>
        <dbReference type="ARBA" id="ARBA00004141"/>
    </source>
</evidence>
<sequence>MAEEKKRPADNFGGPIGAGFLTIVLPIVILYLAFADKFNFSILEIPPIELYNLDAKAIFSCFLILSAWIIFQAILYLLPLGRRVPGTLLSNGKRLIYNINGLSAFIVSHILLLFFYILKIDISYLFNYYFEFAIASIIFSLGLSVYLYVNSFREGLLLAEGGDSGNMLYDFFIGRELNPKIGELDLKYYFELRPGLIGWIFINYSCLLYHYQTFGYVTPSMLLELFFHFVYCLDAFVYEDSVLSMMDITTDGFGYMLAFGDISWVPIVFSMHTRFLAFNPIELSTTMLAIIFALWIGGYYIFRVSNSVKCGYRLNPKSPEYADIITISTARGTKLIVSGLWGMCRHPNYLGDLMVGLAWCLTCGFSHALPYFYILYFSILLIHRELRDSSMCQKKYKKDWDTYCKVVPYRIFPFVY</sequence>
<feature type="transmembrane region" description="Helical" evidence="20">
    <location>
        <begin position="192"/>
        <end position="209"/>
    </location>
</feature>
<dbReference type="GO" id="GO:0005789">
    <property type="term" value="C:endoplasmic reticulum membrane"/>
    <property type="evidence" value="ECO:0007669"/>
    <property type="project" value="TreeGrafter"/>
</dbReference>
<evidence type="ECO:0000256" key="20">
    <source>
        <dbReference type="SAM" id="Phobius"/>
    </source>
</evidence>
<keyword evidence="14 20" id="KW-0472">Membrane</keyword>
<feature type="transmembrane region" description="Helical" evidence="20">
    <location>
        <begin position="55"/>
        <end position="75"/>
    </location>
</feature>
<organism evidence="21 22">
    <name type="scientific">Oopsacas minuta</name>
    <dbReference type="NCBI Taxonomy" id="111878"/>
    <lineage>
        <taxon>Eukaryota</taxon>
        <taxon>Metazoa</taxon>
        <taxon>Porifera</taxon>
        <taxon>Hexactinellida</taxon>
        <taxon>Hexasterophora</taxon>
        <taxon>Lyssacinosida</taxon>
        <taxon>Leucopsacidae</taxon>
        <taxon>Oopsacas</taxon>
    </lineage>
</organism>
<dbReference type="GO" id="GO:0050613">
    <property type="term" value="F:Delta14-sterol reductase activity"/>
    <property type="evidence" value="ECO:0007669"/>
    <property type="project" value="UniProtKB-EC"/>
</dbReference>
<evidence type="ECO:0000256" key="9">
    <source>
        <dbReference type="ARBA" id="ARBA00022955"/>
    </source>
</evidence>
<evidence type="ECO:0000256" key="8">
    <source>
        <dbReference type="ARBA" id="ARBA00022857"/>
    </source>
</evidence>
<evidence type="ECO:0000256" key="17">
    <source>
        <dbReference type="ARBA" id="ARBA00030165"/>
    </source>
</evidence>
<keyword evidence="5" id="KW-0444">Lipid biosynthesis</keyword>
<evidence type="ECO:0000256" key="6">
    <source>
        <dbReference type="ARBA" id="ARBA00022692"/>
    </source>
</evidence>
<feature type="transmembrane region" description="Helical" evidence="20">
    <location>
        <begin position="128"/>
        <end position="149"/>
    </location>
</feature>
<keyword evidence="22" id="KW-1185">Reference proteome</keyword>
<keyword evidence="6 20" id="KW-0812">Transmembrane</keyword>
<dbReference type="EC" id="1.3.1.70" evidence="4"/>
<dbReference type="PROSITE" id="PS01018">
    <property type="entry name" value="STEROL_REDUCT_2"/>
    <property type="match status" value="1"/>
</dbReference>